<organism evidence="3 4">
    <name type="scientific">Pedobacter metabolipauper</name>
    <dbReference type="NCBI Taxonomy" id="425513"/>
    <lineage>
        <taxon>Bacteria</taxon>
        <taxon>Pseudomonadati</taxon>
        <taxon>Bacteroidota</taxon>
        <taxon>Sphingobacteriia</taxon>
        <taxon>Sphingobacteriales</taxon>
        <taxon>Sphingobacteriaceae</taxon>
        <taxon>Pedobacter</taxon>
    </lineage>
</organism>
<proteinExistence type="predicted"/>
<reference evidence="3 4" key="1">
    <citation type="submission" date="2019-03" db="EMBL/GenBank/DDBJ databases">
        <title>Genomic Encyclopedia of Archaeal and Bacterial Type Strains, Phase II (KMG-II): from individual species to whole genera.</title>
        <authorList>
            <person name="Goeker M."/>
        </authorList>
    </citation>
    <scope>NUCLEOTIDE SEQUENCE [LARGE SCALE GENOMIC DNA]</scope>
    <source>
        <strain evidence="3 4">DSM 19035</strain>
    </source>
</reference>
<dbReference type="RefSeq" id="WP_133578332.1">
    <property type="nucleotide sequence ID" value="NZ_SNYC01000009.1"/>
</dbReference>
<dbReference type="Proteomes" id="UP000295620">
    <property type="component" value="Unassembled WGS sequence"/>
</dbReference>
<dbReference type="InterPro" id="IPR006827">
    <property type="entry name" value="Lant_deHydtase_N"/>
</dbReference>
<gene>
    <name evidence="3" type="ORF">ATK78_4547</name>
</gene>
<accession>A0A4R6SS14</accession>
<dbReference type="AlphaFoldDB" id="A0A4R6SS14"/>
<evidence type="ECO:0000313" key="3">
    <source>
        <dbReference type="EMBL" id="TDQ06477.1"/>
    </source>
</evidence>
<dbReference type="EMBL" id="SNYC01000009">
    <property type="protein sequence ID" value="TDQ06477.1"/>
    <property type="molecule type" value="Genomic_DNA"/>
</dbReference>
<feature type="domain" description="Lantibiotic dehydratase N-terminal" evidence="1">
    <location>
        <begin position="58"/>
        <end position="230"/>
    </location>
</feature>
<keyword evidence="4" id="KW-1185">Reference proteome</keyword>
<protein>
    <submittedName>
        <fullName evidence="3">Thiopeptide-type bacteriocin biosynthesis protein</fullName>
    </submittedName>
</protein>
<dbReference type="Pfam" id="PF14028">
    <property type="entry name" value="Lant_dehydr_C"/>
    <property type="match status" value="1"/>
</dbReference>
<feature type="domain" description="Lantibiotic dehydratase N-terminal" evidence="1">
    <location>
        <begin position="271"/>
        <end position="600"/>
    </location>
</feature>
<feature type="domain" description="Thiopeptide-type bacteriocin biosynthesis" evidence="2">
    <location>
        <begin position="684"/>
        <end position="934"/>
    </location>
</feature>
<evidence type="ECO:0000259" key="2">
    <source>
        <dbReference type="Pfam" id="PF14028"/>
    </source>
</evidence>
<comment type="caution">
    <text evidence="3">The sequence shown here is derived from an EMBL/GenBank/DDBJ whole genome shotgun (WGS) entry which is preliminary data.</text>
</comment>
<dbReference type="InterPro" id="IPR023809">
    <property type="entry name" value="Thiopep_bacteriocin_synth_dom"/>
</dbReference>
<sequence length="950" mass="110272">MKLKNLDIALCRTPAYGIESTLEEEWESLKEKIKESSIPFYELIASKCAADLVHLDDKVQFTIWKYFNRSKYRSTPFGSFAAFTVLPVSQGDHKVPLQISNAMISHEFADWSNKEHYIADVKKTIRSSIFFFANSSLYKVGNEIRYIRIKDKTFELATLNCFPELDALLKLCSKPVMIDDIYEQMLSKFNLSKKESYKFIGQLIKVQLLITDRFPNITGNDYFNRLNYPLVSSSSNYILSERKHLAGSIEQQKIRIIPEVISFLSNHLPVSTNSDLTNFGKAFLNKFEGKEIPLSIAMDPEVGVGYGNLEQGYYSDLLIETINATKSIPVDSTSISYTELHRFVLDKLIQGKNFQLDEFKGAPTSSPVKLPNTFSVMFSLYQDKPVITNIGGCTANSLLGRFTMSSTELEDHCKEIAALEEQANPDVMFFDIAYQAEKHIDNVNRRKSLYKKELAILTWSCMEEPLSLNDIMVSVQGQQIILRSKKYGKRMVPRLPSAYNYTRSDLSVYRFLCDLQHQDIRSDLNFDLKHYFPDLQHYPRVCYKELILCPSMWLVPKKIYEDQKGVTITERIDQLSTWLNMQKIDFLFKAGNTDQTLCFDPNKLTDLKFFLTYCSQQDGQPIYISEALINKHDCIKDEGNNNYVPQYIVNYSHHDMIYEALNPVYSSLQSSKKLPDILLPGEEWLYFEIHVHPSKSNSLLTNQIAEFLRESRKSIKKWFFIRYYDDNGNPLIRLRLHLKDPIYGFQIIIKLKPLIRPEIYNGTVGDFKIRTYYREMARYEASHIQQVEYFFWKDSKYASLLISNTTNTEELYTATLYMIQLFLDAAFDSLNEQIAFSKNMAENFAVEFHMNPKSFKTINQAFNEFKKTSDQKIHSQIYTAAGKLVRSFSKLIKTYDTAKRPQIISDLIHMHINRIFALEQRVHEAIIYHYLVKVLLSRRGNLTNQEVPVS</sequence>
<dbReference type="OrthoDB" id="1273722at2"/>
<evidence type="ECO:0000313" key="4">
    <source>
        <dbReference type="Proteomes" id="UP000295620"/>
    </source>
</evidence>
<dbReference type="NCBIfam" id="TIGR03891">
    <property type="entry name" value="thiopep_ocin"/>
    <property type="match status" value="1"/>
</dbReference>
<name>A0A4R6SS14_9SPHI</name>
<evidence type="ECO:0000259" key="1">
    <source>
        <dbReference type="Pfam" id="PF04738"/>
    </source>
</evidence>
<dbReference type="Pfam" id="PF04738">
    <property type="entry name" value="Lant_dehydr_N"/>
    <property type="match status" value="2"/>
</dbReference>